<feature type="domain" description="Yippee" evidence="4">
    <location>
        <begin position="322"/>
        <end position="419"/>
    </location>
</feature>
<evidence type="ECO:0000313" key="8">
    <source>
        <dbReference type="EMBL" id="KAE9132769.1"/>
    </source>
</evidence>
<evidence type="ECO:0000313" key="22">
    <source>
        <dbReference type="Proteomes" id="UP000476176"/>
    </source>
</evidence>
<dbReference type="EMBL" id="QXFW01000311">
    <property type="protein sequence ID" value="KAE9016546.1"/>
    <property type="molecule type" value="Genomic_DNA"/>
</dbReference>
<dbReference type="CDD" id="cd02440">
    <property type="entry name" value="AdoMet_MTases"/>
    <property type="match status" value="1"/>
</dbReference>
<evidence type="ECO:0000313" key="23">
    <source>
        <dbReference type="Proteomes" id="UP000486351"/>
    </source>
</evidence>
<dbReference type="InterPro" id="IPR034751">
    <property type="entry name" value="Yippee"/>
</dbReference>
<dbReference type="Proteomes" id="UP000433483">
    <property type="component" value="Unassembled WGS sequence"/>
</dbReference>
<evidence type="ECO:0000313" key="19">
    <source>
        <dbReference type="Proteomes" id="UP000440732"/>
    </source>
</evidence>
<evidence type="ECO:0000313" key="11">
    <source>
        <dbReference type="EMBL" id="KAE9243577.1"/>
    </source>
</evidence>
<dbReference type="EMBL" id="QXGC01000239">
    <property type="protein sequence ID" value="KAE9243577.1"/>
    <property type="molecule type" value="Genomic_DNA"/>
</dbReference>
<dbReference type="EMBL" id="QXGA01000251">
    <property type="protein sequence ID" value="KAE9149200.1"/>
    <property type="molecule type" value="Genomic_DNA"/>
</dbReference>
<evidence type="ECO:0000313" key="16">
    <source>
        <dbReference type="Proteomes" id="UP000433483"/>
    </source>
</evidence>
<dbReference type="EMBL" id="QXGB01000122">
    <property type="protein sequence ID" value="KAE9229272.1"/>
    <property type="molecule type" value="Genomic_DNA"/>
</dbReference>
<evidence type="ECO:0000256" key="3">
    <source>
        <dbReference type="ARBA" id="ARBA00022833"/>
    </source>
</evidence>
<dbReference type="AlphaFoldDB" id="A0A6A3TEV4"/>
<dbReference type="Proteomes" id="UP000440367">
    <property type="component" value="Unassembled WGS sequence"/>
</dbReference>
<dbReference type="EMBL" id="QXFZ01000108">
    <property type="protein sequence ID" value="KAE9132769.1"/>
    <property type="molecule type" value="Genomic_DNA"/>
</dbReference>
<evidence type="ECO:0000313" key="15">
    <source>
        <dbReference type="Proteomes" id="UP000429523"/>
    </source>
</evidence>
<dbReference type="Pfam" id="PF03226">
    <property type="entry name" value="Yippee-Mis18"/>
    <property type="match status" value="1"/>
</dbReference>
<dbReference type="EMBL" id="QXGF01000235">
    <property type="protein sequence ID" value="KAE8943786.1"/>
    <property type="molecule type" value="Genomic_DNA"/>
</dbReference>
<dbReference type="Proteomes" id="UP000437068">
    <property type="component" value="Unassembled WGS sequence"/>
</dbReference>
<dbReference type="Proteomes" id="UP000476176">
    <property type="component" value="Unassembled WGS sequence"/>
</dbReference>
<dbReference type="InterPro" id="IPR004910">
    <property type="entry name" value="Yippee/Mis18/Cereblon"/>
</dbReference>
<dbReference type="InterPro" id="IPR029063">
    <property type="entry name" value="SAM-dependent_MTases_sf"/>
</dbReference>
<evidence type="ECO:0000313" key="9">
    <source>
        <dbReference type="EMBL" id="KAE9149200.1"/>
    </source>
</evidence>
<evidence type="ECO:0000313" key="17">
    <source>
        <dbReference type="Proteomes" id="UP000437068"/>
    </source>
</evidence>
<dbReference type="InterPro" id="IPR019410">
    <property type="entry name" value="Methyltransf_16"/>
</dbReference>
<reference evidence="15 16" key="1">
    <citation type="submission" date="2018-08" db="EMBL/GenBank/DDBJ databases">
        <title>Genomic investigation of the strawberry pathogen Phytophthora fragariae indicates pathogenicity is determined by transcriptional variation in three key races.</title>
        <authorList>
            <person name="Adams T.M."/>
            <person name="Armitage A.D."/>
            <person name="Sobczyk M.K."/>
            <person name="Bates H.J."/>
            <person name="Dunwell J.M."/>
            <person name="Nellist C.F."/>
            <person name="Harrison R.J."/>
        </authorList>
    </citation>
    <scope>NUCLEOTIDE SEQUENCE [LARGE SCALE GENOMIC DNA]</scope>
    <source>
        <strain evidence="13 17">A4</strain>
        <strain evidence="12 18">BC-1</strain>
        <strain evidence="11 22">BC-23</strain>
        <strain evidence="10 16">NOV-27</strain>
        <strain evidence="9 19">NOV-5</strain>
        <strain evidence="8 20">NOV-71</strain>
        <strain evidence="14 23">NOV-77</strain>
        <strain evidence="5 15">NOV-9</strain>
        <strain evidence="7 24">ONT-3</strain>
        <strain evidence="6 21">SCRP245</strain>
    </source>
</reference>
<dbReference type="Proteomes" id="UP000486351">
    <property type="component" value="Unassembled WGS sequence"/>
</dbReference>
<evidence type="ECO:0000313" key="24">
    <source>
        <dbReference type="Proteomes" id="UP000488956"/>
    </source>
</evidence>
<dbReference type="SUPFAM" id="SSF53335">
    <property type="entry name" value="S-adenosyl-L-methionine-dependent methyltransferases"/>
    <property type="match status" value="1"/>
</dbReference>
<organism evidence="8 20">
    <name type="scientific">Phytophthora fragariae</name>
    <dbReference type="NCBI Taxonomy" id="53985"/>
    <lineage>
        <taxon>Eukaryota</taxon>
        <taxon>Sar</taxon>
        <taxon>Stramenopiles</taxon>
        <taxon>Oomycota</taxon>
        <taxon>Peronosporomycetes</taxon>
        <taxon>Peronosporales</taxon>
        <taxon>Peronosporaceae</taxon>
        <taxon>Phytophthora</taxon>
    </lineage>
</organism>
<sequence length="427" mass="47132">MKQEHEAAFRLNDGACVRVVQDTTKVDGLGGEVWAGALVLCEFLEEHAQEVVQGRDVIELGAGCGLCGLVAASLGANAAVLTDEYPDLLARNIAKNCHLWAERETHDGTPVVSSGELEWGVPESIAPFSRQFDTMLGSEITQLGRGLHVPLLEMIRSVLRPGVKSLALLSMDPCRATCEGVCDVSKCTASHFVAAAKQTGFTVSKHGPVRLASREAVTTLVGALGRPLHVEEDDWSVIFELRLERAEDGCKHVEYLENRSAWRRAPRLDLPSDSDDDVADEQDDDDALLRQAEETWRHSSSNCGVSKAFGFSRELCDVEGMHAFRCADCGNVVADRDDVVSKTFFGRTGKAFLMNNMYNIRVGPARNRYLMTGMHTIADVQCSQCDFVLGWKYIKAMESSQKYKEGKFIMEHAVVQDDSEEQAWNRQ</sequence>
<dbReference type="GO" id="GO:0046872">
    <property type="term" value="F:metal ion binding"/>
    <property type="evidence" value="ECO:0007669"/>
    <property type="project" value="UniProtKB-KW"/>
</dbReference>
<dbReference type="EMBL" id="QXGE01000410">
    <property type="protein sequence ID" value="KAE9313248.1"/>
    <property type="molecule type" value="Genomic_DNA"/>
</dbReference>
<dbReference type="Gene3D" id="3.40.50.150">
    <property type="entry name" value="Vaccinia Virus protein VP39"/>
    <property type="match status" value="1"/>
</dbReference>
<dbReference type="PROSITE" id="PS51792">
    <property type="entry name" value="YIPPEE"/>
    <property type="match status" value="1"/>
</dbReference>
<dbReference type="Proteomes" id="UP000429523">
    <property type="component" value="Unassembled WGS sequence"/>
</dbReference>
<evidence type="ECO:0000313" key="18">
    <source>
        <dbReference type="Proteomes" id="UP000440367"/>
    </source>
</evidence>
<dbReference type="EMBL" id="QXFX01000418">
    <property type="protein sequence ID" value="KAE9116472.1"/>
    <property type="molecule type" value="Genomic_DNA"/>
</dbReference>
<protein>
    <recommendedName>
        <fullName evidence="4">Yippee domain-containing protein</fullName>
    </recommendedName>
</protein>
<comment type="similarity">
    <text evidence="1">Belongs to the yippee family.</text>
</comment>
<evidence type="ECO:0000256" key="2">
    <source>
        <dbReference type="ARBA" id="ARBA00022723"/>
    </source>
</evidence>
<keyword evidence="16" id="KW-1185">Reference proteome</keyword>
<evidence type="ECO:0000313" key="21">
    <source>
        <dbReference type="Proteomes" id="UP000460718"/>
    </source>
</evidence>
<dbReference type="EMBL" id="QXFY01000096">
    <property type="protein sequence ID" value="KAE9357310.1"/>
    <property type="molecule type" value="Genomic_DNA"/>
</dbReference>
<dbReference type="Proteomes" id="UP000460718">
    <property type="component" value="Unassembled WGS sequence"/>
</dbReference>
<keyword evidence="2" id="KW-0479">Metal-binding</keyword>
<proteinExistence type="inferred from homology"/>
<dbReference type="Proteomes" id="UP000441208">
    <property type="component" value="Unassembled WGS sequence"/>
</dbReference>
<evidence type="ECO:0000313" key="10">
    <source>
        <dbReference type="EMBL" id="KAE9229272.1"/>
    </source>
</evidence>
<evidence type="ECO:0000313" key="5">
    <source>
        <dbReference type="EMBL" id="KAE8943786.1"/>
    </source>
</evidence>
<dbReference type="EMBL" id="QXGD01000235">
    <property type="protein sequence ID" value="KAE9246600.1"/>
    <property type="molecule type" value="Genomic_DNA"/>
</dbReference>
<keyword evidence="3" id="KW-0862">Zinc</keyword>
<evidence type="ECO:0000313" key="12">
    <source>
        <dbReference type="EMBL" id="KAE9246600.1"/>
    </source>
</evidence>
<dbReference type="Proteomes" id="UP000488956">
    <property type="component" value="Unassembled WGS sequence"/>
</dbReference>
<dbReference type="Proteomes" id="UP000440732">
    <property type="component" value="Unassembled WGS sequence"/>
</dbReference>
<accession>A0A6A3TEV4</accession>
<dbReference type="Pfam" id="PF10294">
    <property type="entry name" value="Methyltransf_16"/>
    <property type="match status" value="1"/>
</dbReference>
<evidence type="ECO:0000313" key="13">
    <source>
        <dbReference type="EMBL" id="KAE9313248.1"/>
    </source>
</evidence>
<evidence type="ECO:0000313" key="7">
    <source>
        <dbReference type="EMBL" id="KAE9116472.1"/>
    </source>
</evidence>
<evidence type="ECO:0000256" key="1">
    <source>
        <dbReference type="ARBA" id="ARBA00005613"/>
    </source>
</evidence>
<dbReference type="InterPro" id="IPR039058">
    <property type="entry name" value="Yippee_fam"/>
</dbReference>
<gene>
    <name evidence="13" type="ORF">PF001_g8821</name>
    <name evidence="12" type="ORF">PF002_g6667</name>
    <name evidence="11" type="ORF">PF004_g6077</name>
    <name evidence="10" type="ORF">PF005_g3947</name>
    <name evidence="9" type="ORF">PF006_g6290</name>
    <name evidence="8" type="ORF">PF007_g3593</name>
    <name evidence="14" type="ORF">PF008_g3220</name>
    <name evidence="5" type="ORF">PF009_g6510</name>
    <name evidence="7" type="ORF">PF010_g8942</name>
    <name evidence="6" type="ORF">PF011_g7107</name>
</gene>
<evidence type="ECO:0000313" key="6">
    <source>
        <dbReference type="EMBL" id="KAE9016546.1"/>
    </source>
</evidence>
<dbReference type="OrthoDB" id="6407410at2759"/>
<evidence type="ECO:0000313" key="14">
    <source>
        <dbReference type="EMBL" id="KAE9357310.1"/>
    </source>
</evidence>
<evidence type="ECO:0000313" key="20">
    <source>
        <dbReference type="Proteomes" id="UP000441208"/>
    </source>
</evidence>
<comment type="caution">
    <text evidence="8">The sequence shown here is derived from an EMBL/GenBank/DDBJ whole genome shotgun (WGS) entry which is preliminary data.</text>
</comment>
<dbReference type="PANTHER" id="PTHR13848">
    <property type="entry name" value="PROTEIN YIPPEE-LIKE CG15309-RELATED"/>
    <property type="match status" value="1"/>
</dbReference>
<evidence type="ECO:0000259" key="4">
    <source>
        <dbReference type="PROSITE" id="PS51792"/>
    </source>
</evidence>
<name>A0A6A3TEV4_9STRA</name>